<proteinExistence type="predicted"/>
<dbReference type="Proteomes" id="UP001283361">
    <property type="component" value="Unassembled WGS sequence"/>
</dbReference>
<dbReference type="AlphaFoldDB" id="A0AAE0YK03"/>
<evidence type="ECO:0000313" key="2">
    <source>
        <dbReference type="Proteomes" id="UP001283361"/>
    </source>
</evidence>
<evidence type="ECO:0000313" key="1">
    <source>
        <dbReference type="EMBL" id="KAK3746801.1"/>
    </source>
</evidence>
<organism evidence="1 2">
    <name type="scientific">Elysia crispata</name>
    <name type="common">lettuce slug</name>
    <dbReference type="NCBI Taxonomy" id="231223"/>
    <lineage>
        <taxon>Eukaryota</taxon>
        <taxon>Metazoa</taxon>
        <taxon>Spiralia</taxon>
        <taxon>Lophotrochozoa</taxon>
        <taxon>Mollusca</taxon>
        <taxon>Gastropoda</taxon>
        <taxon>Heterobranchia</taxon>
        <taxon>Euthyneura</taxon>
        <taxon>Panpulmonata</taxon>
        <taxon>Sacoglossa</taxon>
        <taxon>Placobranchoidea</taxon>
        <taxon>Plakobranchidae</taxon>
        <taxon>Elysia</taxon>
    </lineage>
</organism>
<keyword evidence="2" id="KW-1185">Reference proteome</keyword>
<sequence length="146" mass="16621">MAWKDSEPPHVEYHLHSFNTPGIHRAIFWPDLHHIWSLNRLSISPGPYLLIYLALAVSDPCLSKKLEIGIFQAEELRSETHPVAYTLTLSHGNTLSQKVFMVSWLCVNQRLLPSLVSSCWFVPALAACTDRWAGLQRLTTASRRLM</sequence>
<protein>
    <submittedName>
        <fullName evidence="1">Uncharacterized protein</fullName>
    </submittedName>
</protein>
<name>A0AAE0YK03_9GAST</name>
<reference evidence="1" key="1">
    <citation type="journal article" date="2023" name="G3 (Bethesda)">
        <title>A reference genome for the long-term kleptoplast-retaining sea slug Elysia crispata morphotype clarki.</title>
        <authorList>
            <person name="Eastman K.E."/>
            <person name="Pendleton A.L."/>
            <person name="Shaikh M.A."/>
            <person name="Suttiyut T."/>
            <person name="Ogas R."/>
            <person name="Tomko P."/>
            <person name="Gavelis G."/>
            <person name="Widhalm J.R."/>
            <person name="Wisecaver J.H."/>
        </authorList>
    </citation>
    <scope>NUCLEOTIDE SEQUENCE</scope>
    <source>
        <strain evidence="1">ECLA1</strain>
    </source>
</reference>
<dbReference type="EMBL" id="JAWDGP010006115">
    <property type="protein sequence ID" value="KAK3746801.1"/>
    <property type="molecule type" value="Genomic_DNA"/>
</dbReference>
<gene>
    <name evidence="1" type="ORF">RRG08_031329</name>
</gene>
<comment type="caution">
    <text evidence="1">The sequence shown here is derived from an EMBL/GenBank/DDBJ whole genome shotgun (WGS) entry which is preliminary data.</text>
</comment>
<accession>A0AAE0YK03</accession>